<dbReference type="PANTHER" id="PTHR19818">
    <property type="entry name" value="ZINC FINGER PROTEIN ZIC AND GLI"/>
    <property type="match status" value="1"/>
</dbReference>
<dbReference type="SUPFAM" id="SSF57667">
    <property type="entry name" value="beta-beta-alpha zinc fingers"/>
    <property type="match status" value="1"/>
</dbReference>
<evidence type="ECO:0000313" key="7">
    <source>
        <dbReference type="EMBL" id="KAH9834635.1"/>
    </source>
</evidence>
<evidence type="ECO:0000256" key="3">
    <source>
        <dbReference type="ARBA" id="ARBA00022771"/>
    </source>
</evidence>
<name>A0ABQ8KAY8_9APHY</name>
<evidence type="ECO:0000256" key="2">
    <source>
        <dbReference type="ARBA" id="ARBA00022737"/>
    </source>
</evidence>
<dbReference type="PROSITE" id="PS50157">
    <property type="entry name" value="ZINC_FINGER_C2H2_2"/>
    <property type="match status" value="2"/>
</dbReference>
<evidence type="ECO:0000313" key="8">
    <source>
        <dbReference type="Proteomes" id="UP000814176"/>
    </source>
</evidence>
<dbReference type="InterPro" id="IPR022755">
    <property type="entry name" value="Znf_C2H2_jaz"/>
</dbReference>
<organism evidence="7 8">
    <name type="scientific">Rhodofomes roseus</name>
    <dbReference type="NCBI Taxonomy" id="34475"/>
    <lineage>
        <taxon>Eukaryota</taxon>
        <taxon>Fungi</taxon>
        <taxon>Dikarya</taxon>
        <taxon>Basidiomycota</taxon>
        <taxon>Agaricomycotina</taxon>
        <taxon>Agaricomycetes</taxon>
        <taxon>Polyporales</taxon>
        <taxon>Rhodofomes</taxon>
    </lineage>
</organism>
<keyword evidence="3 5" id="KW-0863">Zinc-finger</keyword>
<reference evidence="7 8" key="1">
    <citation type="journal article" date="2021" name="Environ. Microbiol.">
        <title>Gene family expansions and transcriptome signatures uncover fungal adaptations to wood decay.</title>
        <authorList>
            <person name="Hage H."/>
            <person name="Miyauchi S."/>
            <person name="Viragh M."/>
            <person name="Drula E."/>
            <person name="Min B."/>
            <person name="Chaduli D."/>
            <person name="Navarro D."/>
            <person name="Favel A."/>
            <person name="Norest M."/>
            <person name="Lesage-Meessen L."/>
            <person name="Balint B."/>
            <person name="Merenyi Z."/>
            <person name="de Eugenio L."/>
            <person name="Morin E."/>
            <person name="Martinez A.T."/>
            <person name="Baldrian P."/>
            <person name="Stursova M."/>
            <person name="Martinez M.J."/>
            <person name="Novotny C."/>
            <person name="Magnuson J.K."/>
            <person name="Spatafora J.W."/>
            <person name="Maurice S."/>
            <person name="Pangilinan J."/>
            <person name="Andreopoulos W."/>
            <person name="LaButti K."/>
            <person name="Hundley H."/>
            <person name="Na H."/>
            <person name="Kuo A."/>
            <person name="Barry K."/>
            <person name="Lipzen A."/>
            <person name="Henrissat B."/>
            <person name="Riley R."/>
            <person name="Ahrendt S."/>
            <person name="Nagy L.G."/>
            <person name="Grigoriev I.V."/>
            <person name="Martin F."/>
            <person name="Rosso M.N."/>
        </authorList>
    </citation>
    <scope>NUCLEOTIDE SEQUENCE [LARGE SCALE GENOMIC DNA]</scope>
    <source>
        <strain evidence="7 8">CIRM-BRFM 1785</strain>
    </source>
</reference>
<dbReference type="Proteomes" id="UP000814176">
    <property type="component" value="Unassembled WGS sequence"/>
</dbReference>
<keyword evidence="4" id="KW-0862">Zinc</keyword>
<dbReference type="Gene3D" id="3.30.160.60">
    <property type="entry name" value="Classic Zinc Finger"/>
    <property type="match status" value="3"/>
</dbReference>
<dbReference type="PANTHER" id="PTHR19818:SF139">
    <property type="entry name" value="PAIR-RULE PROTEIN ODD-PAIRED"/>
    <property type="match status" value="1"/>
</dbReference>
<dbReference type="Pfam" id="PF13912">
    <property type="entry name" value="zf-C2H2_6"/>
    <property type="match status" value="1"/>
</dbReference>
<protein>
    <recommendedName>
        <fullName evidence="6">C2H2-type domain-containing protein</fullName>
    </recommendedName>
</protein>
<dbReference type="RefSeq" id="XP_047777166.1">
    <property type="nucleotide sequence ID" value="XM_047925771.1"/>
</dbReference>
<dbReference type="GeneID" id="72006503"/>
<dbReference type="Pfam" id="PF12171">
    <property type="entry name" value="zf-C2H2_jaz"/>
    <property type="match status" value="1"/>
</dbReference>
<dbReference type="InterPro" id="IPR036236">
    <property type="entry name" value="Znf_C2H2_sf"/>
</dbReference>
<keyword evidence="2" id="KW-0677">Repeat</keyword>
<evidence type="ECO:0000256" key="4">
    <source>
        <dbReference type="ARBA" id="ARBA00022833"/>
    </source>
</evidence>
<evidence type="ECO:0000256" key="1">
    <source>
        <dbReference type="ARBA" id="ARBA00022723"/>
    </source>
</evidence>
<proteinExistence type="predicted"/>
<gene>
    <name evidence="7" type="ORF">C8Q71DRAFT_797842</name>
</gene>
<dbReference type="InterPro" id="IPR013087">
    <property type="entry name" value="Znf_C2H2_type"/>
</dbReference>
<comment type="caution">
    <text evidence="7">The sequence shown here is derived from an EMBL/GenBank/DDBJ whole genome shotgun (WGS) entry which is preliminary data.</text>
</comment>
<evidence type="ECO:0000256" key="5">
    <source>
        <dbReference type="PROSITE-ProRule" id="PRU00042"/>
    </source>
</evidence>
<feature type="domain" description="C2H2-type" evidence="6">
    <location>
        <begin position="78"/>
        <end position="101"/>
    </location>
</feature>
<keyword evidence="8" id="KW-1185">Reference proteome</keyword>
<feature type="domain" description="C2H2-type" evidence="6">
    <location>
        <begin position="102"/>
        <end position="131"/>
    </location>
</feature>
<dbReference type="InterPro" id="IPR050329">
    <property type="entry name" value="GLI_C2H2-zinc-finger"/>
</dbReference>
<accession>A0ABQ8KAY8</accession>
<sequence length="293" mass="33913">MAYCDRCERYFPHDRALEQHEQNSGNHNICDVCDRDFETFYQLKQHWGASPRHHYCQHCDEHFDDADELVEHYEDDHYYCATCRKIFNSALGLHEHNRQSHHYCPDCRRLFQNENNLRNHLRSGAHAAANIPCPGRDCGRMFVSAAALVLHLESGTCPSRVTRDQVNRAVAQFDRENVITNPARMIAYGEGGSGRSTTTWATDLAWNGSAFECFLCHREYRSLQALNQHLASPAHEERMYRCPRGYSGCGAEFSTLSALCQHVESERCDIRRFNSQMQNYLGDLTSNMRRLAW</sequence>
<dbReference type="SMART" id="SM00355">
    <property type="entry name" value="ZnF_C2H2"/>
    <property type="match status" value="7"/>
</dbReference>
<keyword evidence="1" id="KW-0479">Metal-binding</keyword>
<evidence type="ECO:0000259" key="6">
    <source>
        <dbReference type="PROSITE" id="PS50157"/>
    </source>
</evidence>
<dbReference type="EMBL" id="JADCUA010000015">
    <property type="protein sequence ID" value="KAH9834635.1"/>
    <property type="molecule type" value="Genomic_DNA"/>
</dbReference>
<dbReference type="PROSITE" id="PS00028">
    <property type="entry name" value="ZINC_FINGER_C2H2_1"/>
    <property type="match status" value="2"/>
</dbReference>
<dbReference type="Pfam" id="PF12874">
    <property type="entry name" value="zf-met"/>
    <property type="match status" value="1"/>
</dbReference>